<evidence type="ECO:0000313" key="3">
    <source>
        <dbReference type="EMBL" id="MTH47114.1"/>
    </source>
</evidence>
<dbReference type="AlphaFoldDB" id="A0A6L6IMB9"/>
<reference evidence="3 4" key="1">
    <citation type="submission" date="2019-11" db="EMBL/GenBank/DDBJ databases">
        <title>Escherichia alba sp. nov. isolated from the gut of plastic-eating superworms Zophobas atratus.</title>
        <authorList>
            <person name="Yang Y."/>
        </authorList>
    </citation>
    <scope>NUCLEOTIDE SEQUENCE [LARGE SCALE GENOMIC DNA]</scope>
    <source>
        <strain evidence="4">BIT-B35</strain>
    </source>
</reference>
<evidence type="ECO:0000313" key="4">
    <source>
        <dbReference type="Proteomes" id="UP000477739"/>
    </source>
</evidence>
<dbReference type="InterPro" id="IPR000259">
    <property type="entry name" value="Adhesion_dom_fimbrial"/>
</dbReference>
<keyword evidence="4" id="KW-1185">Reference proteome</keyword>
<comment type="caution">
    <text evidence="3">The sequence shown here is derived from an EMBL/GenBank/DDBJ whole genome shotgun (WGS) entry which is preliminary data.</text>
</comment>
<feature type="chain" id="PRO_5026712911" evidence="1">
    <location>
        <begin position="27"/>
        <end position="281"/>
    </location>
</feature>
<organism evidence="3 4">
    <name type="scientific">Intestinirhabdus alba</name>
    <dbReference type="NCBI Taxonomy" id="2899544"/>
    <lineage>
        <taxon>Bacteria</taxon>
        <taxon>Pseudomonadati</taxon>
        <taxon>Pseudomonadota</taxon>
        <taxon>Gammaproteobacteria</taxon>
        <taxon>Enterobacterales</taxon>
        <taxon>Enterobacteriaceae</taxon>
        <taxon>Intestinirhabdus</taxon>
    </lineage>
</organism>
<dbReference type="Gene3D" id="2.60.40.3310">
    <property type="match status" value="1"/>
</dbReference>
<dbReference type="OrthoDB" id="6607238at2"/>
<dbReference type="Proteomes" id="UP000477739">
    <property type="component" value="Unassembled WGS sequence"/>
</dbReference>
<gene>
    <name evidence="3" type="ORF">GJV78_12790</name>
</gene>
<keyword evidence="1" id="KW-0732">Signal</keyword>
<dbReference type="Gene3D" id="2.60.40.1090">
    <property type="entry name" value="Fimbrial-type adhesion domain"/>
    <property type="match status" value="1"/>
</dbReference>
<accession>A0A6L6IMB9</accession>
<dbReference type="SUPFAM" id="SSF49401">
    <property type="entry name" value="Bacterial adhesins"/>
    <property type="match status" value="1"/>
</dbReference>
<feature type="domain" description="Fimbrial-type adhesion" evidence="2">
    <location>
        <begin position="154"/>
        <end position="279"/>
    </location>
</feature>
<dbReference type="InterPro" id="IPR008966">
    <property type="entry name" value="Adhesion_dom_sf"/>
</dbReference>
<evidence type="ECO:0000259" key="2">
    <source>
        <dbReference type="Pfam" id="PF00419"/>
    </source>
</evidence>
<dbReference type="Pfam" id="PF00419">
    <property type="entry name" value="Fimbrial"/>
    <property type="match status" value="1"/>
</dbReference>
<dbReference type="GO" id="GO:0009289">
    <property type="term" value="C:pilus"/>
    <property type="evidence" value="ECO:0007669"/>
    <property type="project" value="InterPro"/>
</dbReference>
<proteinExistence type="predicted"/>
<sequence>MEIAVQLKPFCPLLYLFFFTTSSAGAAVNVMMINGGVIRTSNEVPNHTLLKTLPVYFPTASTLPGDYKIIASPALSDSRRGVYRSGIPGIGFSLCQDEGENCLIPREGKIAIGAGYKLRLYKIGDLKGGVYSPGALIMLANGSHKLRLHLARLTIHNMACVMTRNNIEVHFPTTTLSNKKVKLAEVPFTLPISCHDRNDYHNVMLTFNYRGQHYDETTMETNLSGLGIRLRDASGKQVNIEKKQPESYRDRHFIASLVRLPGRRAEAGNFNISATVTISMR</sequence>
<dbReference type="InterPro" id="IPR036937">
    <property type="entry name" value="Adhesion_dom_fimbrial_sf"/>
</dbReference>
<dbReference type="GO" id="GO:0007155">
    <property type="term" value="P:cell adhesion"/>
    <property type="evidence" value="ECO:0007669"/>
    <property type="project" value="InterPro"/>
</dbReference>
<evidence type="ECO:0000256" key="1">
    <source>
        <dbReference type="SAM" id="SignalP"/>
    </source>
</evidence>
<name>A0A6L6IMB9_9ENTR</name>
<feature type="signal peptide" evidence="1">
    <location>
        <begin position="1"/>
        <end position="26"/>
    </location>
</feature>
<dbReference type="EMBL" id="WMJZ01000016">
    <property type="protein sequence ID" value="MTH47114.1"/>
    <property type="molecule type" value="Genomic_DNA"/>
</dbReference>
<protein>
    <submittedName>
        <fullName evidence="3">Fimbrial protein</fullName>
    </submittedName>
</protein>